<keyword evidence="3" id="KW-0808">Transferase</keyword>
<dbReference type="PROSITE" id="PS00189">
    <property type="entry name" value="LIPOYL"/>
    <property type="match status" value="1"/>
</dbReference>
<evidence type="ECO:0000313" key="3">
    <source>
        <dbReference type="EMBL" id="VWL85587.1"/>
    </source>
</evidence>
<dbReference type="Pfam" id="PF00364">
    <property type="entry name" value="Biotin_lipoyl"/>
    <property type="match status" value="1"/>
</dbReference>
<sequence length="79" mass="9219">MKKELIMPVLRHETREAVFVEWLVEENQEFKAGDPLFEVETEKVINQIEAEFDGVLLEKLIEVGDVVKSEQLIAYVEEK</sequence>
<dbReference type="GO" id="GO:0004742">
    <property type="term" value="F:dihydrolipoyllysine-residue acetyltransferase activity"/>
    <property type="evidence" value="ECO:0007669"/>
    <property type="project" value="UniProtKB-EC"/>
</dbReference>
<evidence type="ECO:0000256" key="1">
    <source>
        <dbReference type="ARBA" id="ARBA00022823"/>
    </source>
</evidence>
<dbReference type="CDD" id="cd06849">
    <property type="entry name" value="lipoyl_domain"/>
    <property type="match status" value="1"/>
</dbReference>
<protein>
    <submittedName>
        <fullName evidence="3">Dihydrolipoyllysine-residue acetyltransferase component of acetoin cleaving system</fullName>
        <ecNumber evidence="3">2.3.1.12</ecNumber>
    </submittedName>
</protein>
<dbReference type="RefSeq" id="WP_197271501.1">
    <property type="nucleotide sequence ID" value="NZ_CABWIB010000001.1"/>
</dbReference>
<dbReference type="InterPro" id="IPR003016">
    <property type="entry name" value="2-oxoA_DH_lipoyl-BS"/>
</dbReference>
<dbReference type="PROSITE" id="PS50968">
    <property type="entry name" value="BIOTINYL_LIPOYL"/>
    <property type="match status" value="1"/>
</dbReference>
<dbReference type="InterPro" id="IPR011053">
    <property type="entry name" value="Single_hybrid_motif"/>
</dbReference>
<dbReference type="Gene3D" id="2.40.50.100">
    <property type="match status" value="1"/>
</dbReference>
<proteinExistence type="predicted"/>
<gene>
    <name evidence="3" type="ORF">OMES3154_00873</name>
</gene>
<keyword evidence="1" id="KW-0450">Lipoyl</keyword>
<dbReference type="Proteomes" id="UP000419017">
    <property type="component" value="Unassembled WGS sequence"/>
</dbReference>
<name>A0A6I8MEE1_9FUSO</name>
<dbReference type="EC" id="2.3.1.12" evidence="3"/>
<evidence type="ECO:0000313" key="4">
    <source>
        <dbReference type="Proteomes" id="UP000419017"/>
    </source>
</evidence>
<keyword evidence="3" id="KW-0012">Acyltransferase</keyword>
<keyword evidence="4" id="KW-1185">Reference proteome</keyword>
<dbReference type="AlphaFoldDB" id="A0A6I8MEE1"/>
<dbReference type="SUPFAM" id="SSF51230">
    <property type="entry name" value="Single hybrid motif"/>
    <property type="match status" value="1"/>
</dbReference>
<dbReference type="InterPro" id="IPR000089">
    <property type="entry name" value="Biotin_lipoyl"/>
</dbReference>
<reference evidence="3 4" key="1">
    <citation type="submission" date="2019-10" db="EMBL/GenBank/DDBJ databases">
        <authorList>
            <person name="Blom J."/>
        </authorList>
    </citation>
    <scope>NUCLEOTIDE SEQUENCE [LARGE SCALE GENOMIC DNA]</scope>
    <source>
        <strain evidence="3 4">ES3154-GLU</strain>
    </source>
</reference>
<dbReference type="EMBL" id="CABWIB010000001">
    <property type="protein sequence ID" value="VWL85587.1"/>
    <property type="molecule type" value="Genomic_DNA"/>
</dbReference>
<evidence type="ECO:0000259" key="2">
    <source>
        <dbReference type="PROSITE" id="PS50968"/>
    </source>
</evidence>
<feature type="domain" description="Lipoyl-binding" evidence="2">
    <location>
        <begin position="2"/>
        <end position="77"/>
    </location>
</feature>
<organism evidence="3 4">
    <name type="scientific">Oceanivirga miroungae</name>
    <dbReference type="NCBI Taxonomy" id="1130046"/>
    <lineage>
        <taxon>Bacteria</taxon>
        <taxon>Fusobacteriati</taxon>
        <taxon>Fusobacteriota</taxon>
        <taxon>Fusobacteriia</taxon>
        <taxon>Fusobacteriales</taxon>
        <taxon>Leptotrichiaceae</taxon>
        <taxon>Oceanivirga</taxon>
    </lineage>
</organism>
<accession>A0A6I8MEE1</accession>